<gene>
    <name evidence="2" type="ORF">ACFQDL_31190</name>
</gene>
<proteinExistence type="predicted"/>
<dbReference type="SUPFAM" id="SSF56349">
    <property type="entry name" value="DNA breaking-rejoining enzymes"/>
    <property type="match status" value="1"/>
</dbReference>
<comment type="caution">
    <text evidence="2">The sequence shown here is derived from an EMBL/GenBank/DDBJ whole genome shotgun (WGS) entry which is preliminary data.</text>
</comment>
<name>A0ABW2A9G9_9GAMM</name>
<keyword evidence="3" id="KW-1185">Reference proteome</keyword>
<dbReference type="RefSeq" id="WP_379913682.1">
    <property type="nucleotide sequence ID" value="NZ_JBHSWE010000002.1"/>
</dbReference>
<evidence type="ECO:0008006" key="4">
    <source>
        <dbReference type="Google" id="ProtNLM"/>
    </source>
</evidence>
<sequence>MVDLKRQSLTFKSLRKRKPKDFRTVPVPPKLIEALDQVDNVGERLGRGRYRLLWPWSRAKAWCKVREVMQMADIEGPQAMPKGLRHGFGVIAAENDIPITFTSIQITTKTVNRYN</sequence>
<dbReference type="InterPro" id="IPR013762">
    <property type="entry name" value="Integrase-like_cat_sf"/>
</dbReference>
<reference evidence="3" key="1">
    <citation type="journal article" date="2019" name="Int. J. Syst. Evol. Microbiol.">
        <title>The Global Catalogue of Microorganisms (GCM) 10K type strain sequencing project: providing services to taxonomists for standard genome sequencing and annotation.</title>
        <authorList>
            <consortium name="The Broad Institute Genomics Platform"/>
            <consortium name="The Broad Institute Genome Sequencing Center for Infectious Disease"/>
            <person name="Wu L."/>
            <person name="Ma J."/>
        </authorList>
    </citation>
    <scope>NUCLEOTIDE SEQUENCE [LARGE SCALE GENOMIC DNA]</scope>
    <source>
        <strain evidence="3">NBRC 111756</strain>
    </source>
</reference>
<evidence type="ECO:0000256" key="1">
    <source>
        <dbReference type="ARBA" id="ARBA00023172"/>
    </source>
</evidence>
<dbReference type="Proteomes" id="UP001596422">
    <property type="component" value="Unassembled WGS sequence"/>
</dbReference>
<accession>A0ABW2A9G9</accession>
<keyword evidence="1" id="KW-0233">DNA recombination</keyword>
<evidence type="ECO:0000313" key="2">
    <source>
        <dbReference type="EMBL" id="MFC6674065.1"/>
    </source>
</evidence>
<protein>
    <recommendedName>
        <fullName evidence="4">Tyr recombinase domain-containing protein</fullName>
    </recommendedName>
</protein>
<evidence type="ECO:0000313" key="3">
    <source>
        <dbReference type="Proteomes" id="UP001596422"/>
    </source>
</evidence>
<organism evidence="2 3">
    <name type="scientific">Marinobacterium aestuariivivens</name>
    <dbReference type="NCBI Taxonomy" id="1698799"/>
    <lineage>
        <taxon>Bacteria</taxon>
        <taxon>Pseudomonadati</taxon>
        <taxon>Pseudomonadota</taxon>
        <taxon>Gammaproteobacteria</taxon>
        <taxon>Oceanospirillales</taxon>
        <taxon>Oceanospirillaceae</taxon>
        <taxon>Marinobacterium</taxon>
    </lineage>
</organism>
<dbReference type="Gene3D" id="1.10.443.10">
    <property type="entry name" value="Intergrase catalytic core"/>
    <property type="match status" value="1"/>
</dbReference>
<dbReference type="EMBL" id="JBHSWE010000002">
    <property type="protein sequence ID" value="MFC6674065.1"/>
    <property type="molecule type" value="Genomic_DNA"/>
</dbReference>
<dbReference type="InterPro" id="IPR011010">
    <property type="entry name" value="DNA_brk_join_enz"/>
</dbReference>